<dbReference type="RefSeq" id="WP_149780744.1">
    <property type="nucleotide sequence ID" value="NZ_FRCB01000011.1"/>
</dbReference>
<evidence type="ECO:0000313" key="3">
    <source>
        <dbReference type="EMBL" id="SHM67234.1"/>
    </source>
</evidence>
<keyword evidence="1" id="KW-1133">Transmembrane helix</keyword>
<evidence type="ECO:0000256" key="2">
    <source>
        <dbReference type="SAM" id="SignalP"/>
    </source>
</evidence>
<keyword evidence="1" id="KW-0472">Membrane</keyword>
<name>A0A1M7KP52_9RHOB</name>
<feature type="signal peptide" evidence="2">
    <location>
        <begin position="1"/>
        <end position="19"/>
    </location>
</feature>
<accession>A0A1M7KP52</accession>
<evidence type="ECO:0000256" key="1">
    <source>
        <dbReference type="SAM" id="Phobius"/>
    </source>
</evidence>
<proteinExistence type="predicted"/>
<reference evidence="3 4" key="1">
    <citation type="submission" date="2016-11" db="EMBL/GenBank/DDBJ databases">
        <authorList>
            <person name="Varghese N."/>
            <person name="Submissions S."/>
        </authorList>
    </citation>
    <scope>NUCLEOTIDE SEQUENCE [LARGE SCALE GENOMIC DNA]</scope>
    <source>
        <strain evidence="3 4">DSM 28249</strain>
    </source>
</reference>
<keyword evidence="4" id="KW-1185">Reference proteome</keyword>
<keyword evidence="2" id="KW-0732">Signal</keyword>
<dbReference type="EMBL" id="FRCB01000011">
    <property type="protein sequence ID" value="SHM67234.1"/>
    <property type="molecule type" value="Genomic_DNA"/>
</dbReference>
<dbReference type="AlphaFoldDB" id="A0A1M7KP52"/>
<dbReference type="Proteomes" id="UP000322545">
    <property type="component" value="Unassembled WGS sequence"/>
</dbReference>
<protein>
    <submittedName>
        <fullName evidence="3">Putative membrane protein</fullName>
    </submittedName>
</protein>
<keyword evidence="1" id="KW-0812">Transmembrane</keyword>
<feature type="chain" id="PRO_5012364761" evidence="2">
    <location>
        <begin position="20"/>
        <end position="111"/>
    </location>
</feature>
<organism evidence="3 4">
    <name type="scientific">Roseovarius litoreus</name>
    <dbReference type="NCBI Taxonomy" id="1155722"/>
    <lineage>
        <taxon>Bacteria</taxon>
        <taxon>Pseudomonadati</taxon>
        <taxon>Pseudomonadota</taxon>
        <taxon>Alphaproteobacteria</taxon>
        <taxon>Rhodobacterales</taxon>
        <taxon>Roseobacteraceae</taxon>
        <taxon>Roseovarius</taxon>
    </lineage>
</organism>
<feature type="transmembrane region" description="Helical" evidence="1">
    <location>
        <begin position="43"/>
        <end position="66"/>
    </location>
</feature>
<gene>
    <name evidence="3" type="ORF">SAMN05443432_111100</name>
</gene>
<evidence type="ECO:0000313" key="4">
    <source>
        <dbReference type="Proteomes" id="UP000322545"/>
    </source>
</evidence>
<sequence length="111" mass="12263">MKLFAFTTAALVASLPAYASPGDGREYYGHMWGGGGYGHSFFGGMFMLLFWGALIVITILAVKWFIDRDNGSSTGGQGNSSAEQILQDRLAKGEIEPEEYRERMKTLREES</sequence>